<comment type="caution">
    <text evidence="3">The sequence shown here is derived from an EMBL/GenBank/DDBJ whole genome shotgun (WGS) entry which is preliminary data.</text>
</comment>
<protein>
    <recommendedName>
        <fullName evidence="2">C2 domain-containing protein</fullName>
    </recommendedName>
</protein>
<dbReference type="AlphaFoldDB" id="A0AAV7NA52"/>
<accession>A0AAV7NA52</accession>
<dbReference type="Gene3D" id="2.60.40.150">
    <property type="entry name" value="C2 domain"/>
    <property type="match status" value="1"/>
</dbReference>
<feature type="compositionally biased region" description="Polar residues" evidence="1">
    <location>
        <begin position="149"/>
        <end position="162"/>
    </location>
</feature>
<feature type="region of interest" description="Disordered" evidence="1">
    <location>
        <begin position="578"/>
        <end position="617"/>
    </location>
</feature>
<feature type="domain" description="C2" evidence="2">
    <location>
        <begin position="154"/>
        <end position="272"/>
    </location>
</feature>
<gene>
    <name evidence="3" type="ORF">NDU88_001159</name>
</gene>
<feature type="region of interest" description="Disordered" evidence="1">
    <location>
        <begin position="462"/>
        <end position="483"/>
    </location>
</feature>
<feature type="region of interest" description="Disordered" evidence="1">
    <location>
        <begin position="140"/>
        <end position="169"/>
    </location>
</feature>
<organism evidence="3 4">
    <name type="scientific">Pleurodeles waltl</name>
    <name type="common">Iberian ribbed newt</name>
    <dbReference type="NCBI Taxonomy" id="8319"/>
    <lineage>
        <taxon>Eukaryota</taxon>
        <taxon>Metazoa</taxon>
        <taxon>Chordata</taxon>
        <taxon>Craniata</taxon>
        <taxon>Vertebrata</taxon>
        <taxon>Euteleostomi</taxon>
        <taxon>Amphibia</taxon>
        <taxon>Batrachia</taxon>
        <taxon>Caudata</taxon>
        <taxon>Salamandroidea</taxon>
        <taxon>Salamandridae</taxon>
        <taxon>Pleurodelinae</taxon>
        <taxon>Pleurodeles</taxon>
    </lineage>
</organism>
<evidence type="ECO:0000313" key="3">
    <source>
        <dbReference type="EMBL" id="KAJ1112898.1"/>
    </source>
</evidence>
<name>A0AAV7NA52_PLEWA</name>
<proteinExistence type="predicted"/>
<evidence type="ECO:0000259" key="2">
    <source>
        <dbReference type="PROSITE" id="PS50004"/>
    </source>
</evidence>
<reference evidence="3" key="1">
    <citation type="journal article" date="2022" name="bioRxiv">
        <title>Sequencing and chromosome-scale assembly of the giantPleurodeles waltlgenome.</title>
        <authorList>
            <person name="Brown T."/>
            <person name="Elewa A."/>
            <person name="Iarovenko S."/>
            <person name="Subramanian E."/>
            <person name="Araus A.J."/>
            <person name="Petzold A."/>
            <person name="Susuki M."/>
            <person name="Suzuki K.-i.T."/>
            <person name="Hayashi T."/>
            <person name="Toyoda A."/>
            <person name="Oliveira C."/>
            <person name="Osipova E."/>
            <person name="Leigh N.D."/>
            <person name="Simon A."/>
            <person name="Yun M.H."/>
        </authorList>
    </citation>
    <scope>NUCLEOTIDE SEQUENCE</scope>
    <source>
        <strain evidence="3">20211129_DDA</strain>
        <tissue evidence="3">Liver</tissue>
    </source>
</reference>
<dbReference type="Proteomes" id="UP001066276">
    <property type="component" value="Chromosome 8"/>
</dbReference>
<sequence>MLRASSLKLTFEDGGTSQPLDLQVKQTVSVVKSAQEKVICCNVMGDSIQFSVHVIHVSPATSGFPSYTVKVSPLCLQLELHMKEEGGEIQVIWSLIHFQDVNLHIQPKATQETGADAISPTLRNLLHSLLTTVRPSVVLSTKPRDGRDTQNVLSIGNSSLTASPPKPPRAHELKLQVKHIRATLTGQNAAGSVSTVCVVQLNNPLQKFSTPVAQNTTNLSWEEVFTFDLNAKSKELHLQILEAGKSSESSFNAWAAVPLDLFKKQPSGEQSFPLSSRPSSNNPVSGTVTAEFSYVEPTELKSWQVTAPPTATKVEKDRTVMPCGTVVTTVTAVKTKLRPEGRTCAVNLDSPAKTPPKVKVIEKDLFVQAIPNHSAPVSKALSSSDTELLMLNGTDPVAEAAIRQLRESAKQSLKSPRKKSTIIISGISKTALSQDQEASLMFDYAAAMDGALNNQDFSATESVTSNASVSEQMTLPSSETLPSQDLDMEEDPLQERWAFSSGHSNGPSGEWNLQVPEDKDCEQVSISSLSVSELGNIKKSKGGFLRKGAKLFFRRRHHQKEPGMSQSHNDLVYLQQPTPEETRKKGSTLTRMFHKKLNPKSKSKNKLNVPTLEQPYT</sequence>
<dbReference type="InterPro" id="IPR035892">
    <property type="entry name" value="C2_domain_sf"/>
</dbReference>
<dbReference type="Pfam" id="PF00168">
    <property type="entry name" value="C2"/>
    <property type="match status" value="1"/>
</dbReference>
<feature type="compositionally biased region" description="Basic residues" evidence="1">
    <location>
        <begin position="592"/>
        <end position="605"/>
    </location>
</feature>
<dbReference type="InterPro" id="IPR039934">
    <property type="entry name" value="C2CD2/C2CD2L"/>
</dbReference>
<dbReference type="PANTHER" id="PTHR21119:SF7">
    <property type="entry name" value="C2 DOMAIN-CONTAINING PROTEIN 2"/>
    <property type="match status" value="1"/>
</dbReference>
<dbReference type="EMBL" id="JANPWB010000012">
    <property type="protein sequence ID" value="KAJ1112898.1"/>
    <property type="molecule type" value="Genomic_DNA"/>
</dbReference>
<dbReference type="PANTHER" id="PTHR21119">
    <property type="entry name" value="C2 DOMAIN-CONTAINING PROTEIN"/>
    <property type="match status" value="1"/>
</dbReference>
<evidence type="ECO:0000313" key="4">
    <source>
        <dbReference type="Proteomes" id="UP001066276"/>
    </source>
</evidence>
<dbReference type="SUPFAM" id="SSF49562">
    <property type="entry name" value="C2 domain (Calcium/lipid-binding domain, CaLB)"/>
    <property type="match status" value="1"/>
</dbReference>
<dbReference type="Pfam" id="PF18696">
    <property type="entry name" value="SMP_C2CD2L"/>
    <property type="match status" value="1"/>
</dbReference>
<keyword evidence="4" id="KW-1185">Reference proteome</keyword>
<evidence type="ECO:0000256" key="1">
    <source>
        <dbReference type="SAM" id="MobiDB-lite"/>
    </source>
</evidence>
<dbReference type="InterPro" id="IPR040885">
    <property type="entry name" value="SMP_C2CD2L"/>
</dbReference>
<dbReference type="InterPro" id="IPR000008">
    <property type="entry name" value="C2_dom"/>
</dbReference>
<dbReference type="PROSITE" id="PS50004">
    <property type="entry name" value="C2"/>
    <property type="match status" value="1"/>
</dbReference>